<evidence type="ECO:0000256" key="3">
    <source>
        <dbReference type="ARBA" id="ARBA00023034"/>
    </source>
</evidence>
<dbReference type="OrthoDB" id="18786at2759"/>
<gene>
    <name evidence="8" type="ORF">HETIRDRAFT_476235</name>
</gene>
<dbReference type="InterPro" id="IPR019465">
    <property type="entry name" value="Cog5"/>
</dbReference>
<evidence type="ECO:0000256" key="1">
    <source>
        <dbReference type="ARBA" id="ARBA00004395"/>
    </source>
</evidence>
<dbReference type="InterPro" id="IPR049176">
    <property type="entry name" value="COG5_N"/>
</dbReference>
<name>W4K404_HETIT</name>
<dbReference type="KEGG" id="hir:HETIRDRAFT_476235"/>
<keyword evidence="4" id="KW-0472">Membrane</keyword>
<comment type="subcellular location">
    <subcellularLocation>
        <location evidence="1">Golgi apparatus membrane</location>
        <topology evidence="1">Peripheral membrane protein</topology>
    </subcellularLocation>
</comment>
<dbReference type="GO" id="GO:0006891">
    <property type="term" value="P:intra-Golgi vesicle-mediated transport"/>
    <property type="evidence" value="ECO:0007669"/>
    <property type="project" value="InterPro"/>
</dbReference>
<evidence type="ECO:0000256" key="2">
    <source>
        <dbReference type="ARBA" id="ARBA00020974"/>
    </source>
</evidence>
<dbReference type="STRING" id="747525.W4K404"/>
<dbReference type="InterPro" id="IPR048485">
    <property type="entry name" value="COG5_helical"/>
</dbReference>
<dbReference type="AlphaFoldDB" id="W4K404"/>
<evidence type="ECO:0000256" key="5">
    <source>
        <dbReference type="SAM" id="MobiDB-lite"/>
    </source>
</evidence>
<dbReference type="GO" id="GO:0000139">
    <property type="term" value="C:Golgi membrane"/>
    <property type="evidence" value="ECO:0007669"/>
    <property type="project" value="UniProtKB-SubCell"/>
</dbReference>
<dbReference type="GeneID" id="20677666"/>
<accession>W4K404</accession>
<feature type="region of interest" description="Disordered" evidence="5">
    <location>
        <begin position="162"/>
        <end position="201"/>
    </location>
</feature>
<evidence type="ECO:0000259" key="6">
    <source>
        <dbReference type="Pfam" id="PF10392"/>
    </source>
</evidence>
<dbReference type="Proteomes" id="UP000030671">
    <property type="component" value="Unassembled WGS sequence"/>
</dbReference>
<proteinExistence type="predicted"/>
<dbReference type="PANTHER" id="PTHR13228:SF3">
    <property type="entry name" value="CONSERVED OLIGOMERIC GOLGI COMPLEX SUBUNIT 5"/>
    <property type="match status" value="1"/>
</dbReference>
<protein>
    <recommendedName>
        <fullName evidence="2">Conserved oligomeric Golgi complex subunit 5</fullName>
    </recommendedName>
</protein>
<feature type="domain" description="Conserved oligomeric Golgi complex subunit 5 helical" evidence="7">
    <location>
        <begin position="249"/>
        <end position="460"/>
    </location>
</feature>
<dbReference type="EMBL" id="KI925459">
    <property type="protein sequence ID" value="ETW80568.1"/>
    <property type="molecule type" value="Genomic_DNA"/>
</dbReference>
<keyword evidence="3" id="KW-0333">Golgi apparatus</keyword>
<dbReference type="HOGENOM" id="CLU_009839_0_0_1"/>
<dbReference type="Pfam" id="PF20649">
    <property type="entry name" value="COG5_C"/>
    <property type="match status" value="1"/>
</dbReference>
<feature type="domain" description="Conserved oligomeric Golgi complex subunit 5 N-terminal" evidence="6">
    <location>
        <begin position="12"/>
        <end position="155"/>
    </location>
</feature>
<dbReference type="PANTHER" id="PTHR13228">
    <property type="entry name" value="CONSERVED OLIGOMERIC GOLGI COMPLEX COMPONENT 5"/>
    <property type="match status" value="1"/>
</dbReference>
<feature type="compositionally biased region" description="Polar residues" evidence="5">
    <location>
        <begin position="222"/>
        <end position="232"/>
    </location>
</feature>
<sequence length="878" mass="95089">MSGIPAPDYPVFASPDFDANDYANAVLAGEPYPPPPSAAASAKPSALEPAREDISVAIAKLNYGIDDVDKQIKNVVTTHHEGLLVQAAGVGDLEHSLGSVRSGLDDLDTSLAKLRSKIRDPYQALQANVTRLQRLQQVSDALRRTSRFVMLAKRLQAQMADLGDGLETAPERGTASETKTGRPSLDGGRRSATPALDLEGEKERTLAQAALSVTELSDLLEGSQSGATSDASNDPPAQDLPPHSRRISLREVRPVAAHIPFIDSSRARVTADMESMVLTGLTEINQSLLASSLQTAHNLRVLPQLVQNLVSDLTDAVESRIRSAFDVSRISKELISKESAPSSLAYKSRVRMEPTNLTAPQWTNALWARLTSLIEDLTSACIKVYTLEKVLKRKKDPVSQAMFLDEAMKLLEDKPSSTFWGSLGQTLEKQCRDGAKTSTFLQQTLSTGYPRLLRLFHDFFSSIAVHTDTVYTSTYQSPETILVLHALGTFESLYLSRASARLTESVGHAFHGGARTPPTAADGVAFARALANELDAAKFDPLLVRALAQQHVRGALEMALARADAMVVRDRSATALAGPAATAAQIGNAAAATFLYHVWVRVEKLEEEYPEAVYEVLRPAVKDLGDAFGRIVEPLLGVVRRELSAIIAKLHKIDFAADVDPMSGGMGGASAYVKELAEKLTFVKAEILARFNVGPAGRDWVIAIVTHVIKTFVLHVSIAKPLNESGKLQLTSDMTELEFALSAFMLESPQSKRGGSLDVIGEDYRALRAMRPLLFLDNASLASRAHTAGLPPLIVLHHILVRSPIALPHRLHGWQEAEYVRWVEEHSAEEALTLVDGGLAHWERMAESEGAAEAAEAGAGAEYVLLARRVLDEAGGRR</sequence>
<evidence type="ECO:0000313" key="8">
    <source>
        <dbReference type="EMBL" id="ETW80568.1"/>
    </source>
</evidence>
<dbReference type="Pfam" id="PF10392">
    <property type="entry name" value="COG5_N"/>
    <property type="match status" value="1"/>
</dbReference>
<dbReference type="RefSeq" id="XP_009547301.1">
    <property type="nucleotide sequence ID" value="XM_009549006.1"/>
</dbReference>
<reference evidence="8 9" key="1">
    <citation type="journal article" date="2012" name="New Phytol.">
        <title>Insight into trade-off between wood decay and parasitism from the genome of a fungal forest pathogen.</title>
        <authorList>
            <person name="Olson A."/>
            <person name="Aerts A."/>
            <person name="Asiegbu F."/>
            <person name="Belbahri L."/>
            <person name="Bouzid O."/>
            <person name="Broberg A."/>
            <person name="Canback B."/>
            <person name="Coutinho P.M."/>
            <person name="Cullen D."/>
            <person name="Dalman K."/>
            <person name="Deflorio G."/>
            <person name="van Diepen L.T."/>
            <person name="Dunand C."/>
            <person name="Duplessis S."/>
            <person name="Durling M."/>
            <person name="Gonthier P."/>
            <person name="Grimwood J."/>
            <person name="Fossdal C.G."/>
            <person name="Hansson D."/>
            <person name="Henrissat B."/>
            <person name="Hietala A."/>
            <person name="Himmelstrand K."/>
            <person name="Hoffmeister D."/>
            <person name="Hogberg N."/>
            <person name="James T.Y."/>
            <person name="Karlsson M."/>
            <person name="Kohler A."/>
            <person name="Kues U."/>
            <person name="Lee Y.H."/>
            <person name="Lin Y.C."/>
            <person name="Lind M."/>
            <person name="Lindquist E."/>
            <person name="Lombard V."/>
            <person name="Lucas S."/>
            <person name="Lunden K."/>
            <person name="Morin E."/>
            <person name="Murat C."/>
            <person name="Park J."/>
            <person name="Raffaello T."/>
            <person name="Rouze P."/>
            <person name="Salamov A."/>
            <person name="Schmutz J."/>
            <person name="Solheim H."/>
            <person name="Stahlberg J."/>
            <person name="Velez H."/>
            <person name="de Vries R.P."/>
            <person name="Wiebenga A."/>
            <person name="Woodward S."/>
            <person name="Yakovlev I."/>
            <person name="Garbelotto M."/>
            <person name="Martin F."/>
            <person name="Grigoriev I.V."/>
            <person name="Stenlid J."/>
        </authorList>
    </citation>
    <scope>NUCLEOTIDE SEQUENCE [LARGE SCALE GENOMIC DNA]</scope>
    <source>
        <strain evidence="8 9">TC 32-1</strain>
    </source>
</reference>
<keyword evidence="9" id="KW-1185">Reference proteome</keyword>
<dbReference type="eggNOG" id="KOG2211">
    <property type="taxonomic scope" value="Eukaryota"/>
</dbReference>
<evidence type="ECO:0000313" key="9">
    <source>
        <dbReference type="Proteomes" id="UP000030671"/>
    </source>
</evidence>
<feature type="region of interest" description="Disordered" evidence="5">
    <location>
        <begin position="220"/>
        <end position="246"/>
    </location>
</feature>
<evidence type="ECO:0000256" key="4">
    <source>
        <dbReference type="ARBA" id="ARBA00023136"/>
    </source>
</evidence>
<dbReference type="InParanoid" id="W4K404"/>
<dbReference type="GO" id="GO:0017119">
    <property type="term" value="C:Golgi transport complex"/>
    <property type="evidence" value="ECO:0007669"/>
    <property type="project" value="InterPro"/>
</dbReference>
<organism evidence="8 9">
    <name type="scientific">Heterobasidion irregulare (strain TC 32-1)</name>
    <dbReference type="NCBI Taxonomy" id="747525"/>
    <lineage>
        <taxon>Eukaryota</taxon>
        <taxon>Fungi</taxon>
        <taxon>Dikarya</taxon>
        <taxon>Basidiomycota</taxon>
        <taxon>Agaricomycotina</taxon>
        <taxon>Agaricomycetes</taxon>
        <taxon>Russulales</taxon>
        <taxon>Bondarzewiaceae</taxon>
        <taxon>Heterobasidion</taxon>
        <taxon>Heterobasidion annosum species complex</taxon>
    </lineage>
</organism>
<evidence type="ECO:0000259" key="7">
    <source>
        <dbReference type="Pfam" id="PF20649"/>
    </source>
</evidence>